<gene>
    <name evidence="2" type="ORF">JCM17846_31760</name>
</gene>
<dbReference type="Pfam" id="PF16344">
    <property type="entry name" value="FecR_C"/>
    <property type="match status" value="1"/>
</dbReference>
<keyword evidence="3" id="KW-1185">Reference proteome</keyword>
<dbReference type="RefSeq" id="WP_042086624.1">
    <property type="nucleotide sequence ID" value="NZ_BKCN01000026.1"/>
</dbReference>
<proteinExistence type="predicted"/>
<protein>
    <recommendedName>
        <fullName evidence="1">Protein FecR C-terminal domain-containing protein</fullName>
    </recommendedName>
</protein>
<dbReference type="InterPro" id="IPR032508">
    <property type="entry name" value="FecR_C"/>
</dbReference>
<evidence type="ECO:0000313" key="3">
    <source>
        <dbReference type="Proteomes" id="UP000324996"/>
    </source>
</evidence>
<comment type="caution">
    <text evidence="2">The sequence shown here is derived from an EMBL/GenBank/DDBJ whole genome shotgun (WGS) entry which is preliminary data.</text>
</comment>
<evidence type="ECO:0000259" key="1">
    <source>
        <dbReference type="Pfam" id="PF16344"/>
    </source>
</evidence>
<name>A0A5A7NCN7_9PROT</name>
<evidence type="ECO:0000313" key="2">
    <source>
        <dbReference type="EMBL" id="GER05494.1"/>
    </source>
</evidence>
<dbReference type="Gene3D" id="3.55.50.30">
    <property type="match status" value="1"/>
</dbReference>
<dbReference type="EMBL" id="BKCN01000026">
    <property type="protein sequence ID" value="GER05494.1"/>
    <property type="molecule type" value="Genomic_DNA"/>
</dbReference>
<accession>A0A5A7NCN7</accession>
<sequence>MPDGEPDPAFVLIKNYGVGNGRLFYDNASLEEMVKDFNRYYDGKIELADDTMKDLKISGSFKIDTIEKKIFSLENILPVSVVKKDDKLIIIYQKKEN</sequence>
<reference evidence="2 3" key="1">
    <citation type="submission" date="2019-09" db="EMBL/GenBank/DDBJ databases">
        <title>NBRP : Genome information of microbial organism related human and environment.</title>
        <authorList>
            <person name="Hattori M."/>
            <person name="Oshima K."/>
            <person name="Inaba H."/>
            <person name="Suda W."/>
            <person name="Sakamoto M."/>
            <person name="Iino T."/>
            <person name="Kitahara M."/>
            <person name="Oshida Y."/>
            <person name="Iida T."/>
            <person name="Kudo T."/>
            <person name="Itoh T."/>
            <person name="Ohkuma M."/>
        </authorList>
    </citation>
    <scope>NUCLEOTIDE SEQUENCE [LARGE SCALE GENOMIC DNA]</scope>
    <source>
        <strain evidence="2 3">Q-1</strain>
    </source>
</reference>
<organism evidence="2 3">
    <name type="scientific">Iodidimonas nitroreducens</name>
    <dbReference type="NCBI Taxonomy" id="1236968"/>
    <lineage>
        <taxon>Bacteria</taxon>
        <taxon>Pseudomonadati</taxon>
        <taxon>Pseudomonadota</taxon>
        <taxon>Alphaproteobacteria</taxon>
        <taxon>Iodidimonadales</taxon>
        <taxon>Iodidimonadaceae</taxon>
        <taxon>Iodidimonas</taxon>
    </lineage>
</organism>
<feature type="domain" description="Protein FecR C-terminal" evidence="1">
    <location>
        <begin position="23"/>
        <end position="90"/>
    </location>
</feature>
<dbReference type="AlphaFoldDB" id="A0A5A7NCN7"/>
<dbReference type="Proteomes" id="UP000324996">
    <property type="component" value="Unassembled WGS sequence"/>
</dbReference>